<dbReference type="EMBL" id="JPGK01000006">
    <property type="protein sequence ID" value="KGA93597.1"/>
    <property type="molecule type" value="Genomic_DNA"/>
</dbReference>
<feature type="region of interest" description="Disordered" evidence="1">
    <location>
        <begin position="165"/>
        <end position="190"/>
    </location>
</feature>
<dbReference type="RefSeq" id="WP_036082832.1">
    <property type="nucleotide sequence ID" value="NZ_JPGK01000006.1"/>
</dbReference>
<feature type="region of interest" description="Disordered" evidence="1">
    <location>
        <begin position="1"/>
        <end position="30"/>
    </location>
</feature>
<dbReference type="Proteomes" id="UP000029452">
    <property type="component" value="Unassembled WGS sequence"/>
</dbReference>
<sequence length="217" mass="24554">MTEGMLQVMETKGQEKEMTEKDKTESSSEALLHPQAKECMRSLARQILSGEIPVNRRLWSGAGVAVVYRRPHRPSKLLDWYPDPRFLVTPYAPQVSWIFEELWNGFRKILDSDSKAKFYERLADAALSCSGRTEGKGDRDSPRSQQELLLAILVEAVLFGRDQKKGSDGFPPASSGDPANTDRSPLARPETFLERQRFLERFLMENGTFGKNDGEKA</sequence>
<dbReference type="OrthoDB" id="9939813at2"/>
<feature type="compositionally biased region" description="Basic and acidic residues" evidence="1">
    <location>
        <begin position="12"/>
        <end position="26"/>
    </location>
</feature>
<dbReference type="PATRIC" id="fig|178606.4.peg.1808"/>
<proteinExistence type="predicted"/>
<accession>A0A094WD79</accession>
<reference evidence="2 3" key="1">
    <citation type="submission" date="2014-06" db="EMBL/GenBank/DDBJ databases">
        <title>Draft genome sequence of iron oxidizing acidophile Leptospirillum ferriphilum DSM14647.</title>
        <authorList>
            <person name="Cardenas J.P."/>
            <person name="Lazcano M."/>
            <person name="Ossandon F.J."/>
            <person name="Corbett M."/>
            <person name="Holmes D.S."/>
            <person name="Watkin E."/>
        </authorList>
    </citation>
    <scope>NUCLEOTIDE SEQUENCE [LARGE SCALE GENOMIC DNA]</scope>
    <source>
        <strain evidence="2 3">DSM 14647</strain>
    </source>
</reference>
<evidence type="ECO:0000256" key="1">
    <source>
        <dbReference type="SAM" id="MobiDB-lite"/>
    </source>
</evidence>
<comment type="caution">
    <text evidence="2">The sequence shown here is derived from an EMBL/GenBank/DDBJ whole genome shotgun (WGS) entry which is preliminary data.</text>
</comment>
<dbReference type="AlphaFoldDB" id="A0A094WD79"/>
<protein>
    <submittedName>
        <fullName evidence="2">Uncharacterized protein</fullName>
    </submittedName>
</protein>
<evidence type="ECO:0000313" key="3">
    <source>
        <dbReference type="Proteomes" id="UP000029452"/>
    </source>
</evidence>
<name>A0A094WD79_9BACT</name>
<gene>
    <name evidence="2" type="ORF">LptCag_0210</name>
</gene>
<organism evidence="2 3">
    <name type="scientific">Leptospirillum ferriphilum</name>
    <dbReference type="NCBI Taxonomy" id="178606"/>
    <lineage>
        <taxon>Bacteria</taxon>
        <taxon>Pseudomonadati</taxon>
        <taxon>Nitrospirota</taxon>
        <taxon>Nitrospiria</taxon>
        <taxon>Nitrospirales</taxon>
        <taxon>Nitrospiraceae</taxon>
        <taxon>Leptospirillum</taxon>
    </lineage>
</organism>
<evidence type="ECO:0000313" key="2">
    <source>
        <dbReference type="EMBL" id="KGA93597.1"/>
    </source>
</evidence>